<comment type="similarity">
    <text evidence="5">Belongs to the DegT/DnrJ/EryC1 family. L-glutamine:2-deoxy-scyllo-inosose/scyllo-inosose aminotransferase subfamily.</text>
</comment>
<dbReference type="InterPro" id="IPR015424">
    <property type="entry name" value="PyrdxlP-dep_Trfase"/>
</dbReference>
<dbReference type="SUPFAM" id="SSF53383">
    <property type="entry name" value="PLP-dependent transferases"/>
    <property type="match status" value="1"/>
</dbReference>
<keyword evidence="3 8" id="KW-0808">Transferase</keyword>
<evidence type="ECO:0000256" key="6">
    <source>
        <dbReference type="PIRSR" id="PIRSR000390-1"/>
    </source>
</evidence>
<dbReference type="PANTHER" id="PTHR30244:SF34">
    <property type="entry name" value="DTDP-4-AMINO-4,6-DIDEOXYGALACTOSE TRANSAMINASE"/>
    <property type="match status" value="1"/>
</dbReference>
<dbReference type="Pfam" id="PF01041">
    <property type="entry name" value="DegT_DnrJ_EryC1"/>
    <property type="match status" value="1"/>
</dbReference>
<dbReference type="AlphaFoldDB" id="A0A7K3RWM9"/>
<dbReference type="RefSeq" id="WP_164202840.1">
    <property type="nucleotide sequence ID" value="NZ_JAAGMP010000698.1"/>
</dbReference>
<keyword evidence="2 8" id="KW-0032">Aminotransferase</keyword>
<accession>A0A7K3RWM9</accession>
<dbReference type="CDD" id="cd00616">
    <property type="entry name" value="AHBA_syn"/>
    <property type="match status" value="1"/>
</dbReference>
<evidence type="ECO:0000256" key="3">
    <source>
        <dbReference type="ARBA" id="ARBA00022679"/>
    </source>
</evidence>
<dbReference type="EMBL" id="JAAGMP010000698">
    <property type="protein sequence ID" value="NEC19617.1"/>
    <property type="molecule type" value="Genomic_DNA"/>
</dbReference>
<comment type="cofactor">
    <cofactor evidence="1">
        <name>pyridoxal 5'-phosphate</name>
        <dbReference type="ChEBI" id="CHEBI:597326"/>
    </cofactor>
</comment>
<dbReference type="Proteomes" id="UP000469670">
    <property type="component" value="Unassembled WGS sequence"/>
</dbReference>
<evidence type="ECO:0000313" key="9">
    <source>
        <dbReference type="Proteomes" id="UP000469670"/>
    </source>
</evidence>
<dbReference type="GO" id="GO:0000271">
    <property type="term" value="P:polysaccharide biosynthetic process"/>
    <property type="evidence" value="ECO:0007669"/>
    <property type="project" value="TreeGrafter"/>
</dbReference>
<feature type="modified residue" description="N6-(pyridoxal phosphate)lysine" evidence="7">
    <location>
        <position position="197"/>
    </location>
</feature>
<name>A0A7K3RWM9_9ACTN</name>
<dbReference type="GO" id="GO:0008483">
    <property type="term" value="F:transaminase activity"/>
    <property type="evidence" value="ECO:0007669"/>
    <property type="project" value="UniProtKB-KW"/>
</dbReference>
<evidence type="ECO:0000256" key="2">
    <source>
        <dbReference type="ARBA" id="ARBA00022576"/>
    </source>
</evidence>
<dbReference type="GO" id="GO:0030170">
    <property type="term" value="F:pyridoxal phosphate binding"/>
    <property type="evidence" value="ECO:0007669"/>
    <property type="project" value="TreeGrafter"/>
</dbReference>
<dbReference type="InterPro" id="IPR000653">
    <property type="entry name" value="DegT/StrS_aminotransferase"/>
</dbReference>
<comment type="caution">
    <text evidence="8">The sequence shown here is derived from an EMBL/GenBank/DDBJ whole genome shotgun (WGS) entry which is preliminary data.</text>
</comment>
<dbReference type="Gene3D" id="3.90.1150.10">
    <property type="entry name" value="Aspartate Aminotransferase, domain 1"/>
    <property type="match status" value="1"/>
</dbReference>
<dbReference type="PANTHER" id="PTHR30244">
    <property type="entry name" value="TRANSAMINASE"/>
    <property type="match status" value="1"/>
</dbReference>
<evidence type="ECO:0000256" key="4">
    <source>
        <dbReference type="ARBA" id="ARBA00022898"/>
    </source>
</evidence>
<sequence>MKLALHGGSPTLPETHEFVWPRLTDRHKDAVNALLDRTELSYYGREGESEVLEGMWSRRLGGRHTLALTSGTAALHSAFYALGAEPGAEVICPTNTFLATLMPLVQTGATPVLADAEEDTGNIDPASIRAAITERTVGIVVTHLWGHPCDMGEIMKIAEQHGLWVVEDCSHAHGATYEGQEVGSIGDAAAISFQSAKLVFAGQGGLFAARDREIFERAVLLGHFRVRAQQDCTTDLSRYASTGFGLNYRMHPLAAAIARVSTEDMDELITQRHARLDRLTERLSTIPGLKTPVTRPGCHRGAYYGYKLRLSDEWLSVPMPRLVSALQAEGLDVHKPGSAPLHTTAFFTDETVPVFQSHEVPRRRYKQGDFPTAERVWSQSLSLPTFTFPDEAPVVEAYADAFEKVYANLASLKGDQ</sequence>
<proteinExistence type="inferred from homology"/>
<gene>
    <name evidence="8" type="ORF">G3I50_15310</name>
</gene>
<dbReference type="InterPro" id="IPR015422">
    <property type="entry name" value="PyrdxlP-dep_Trfase_small"/>
</dbReference>
<evidence type="ECO:0000256" key="7">
    <source>
        <dbReference type="PIRSR" id="PIRSR000390-2"/>
    </source>
</evidence>
<evidence type="ECO:0000256" key="5">
    <source>
        <dbReference type="ARBA" id="ARBA00038398"/>
    </source>
</evidence>
<dbReference type="PIRSF" id="PIRSF000390">
    <property type="entry name" value="PLP_StrS"/>
    <property type="match status" value="1"/>
</dbReference>
<evidence type="ECO:0000313" key="8">
    <source>
        <dbReference type="EMBL" id="NEC19617.1"/>
    </source>
</evidence>
<dbReference type="InterPro" id="IPR015421">
    <property type="entry name" value="PyrdxlP-dep_Trfase_major"/>
</dbReference>
<evidence type="ECO:0000256" key="1">
    <source>
        <dbReference type="ARBA" id="ARBA00001933"/>
    </source>
</evidence>
<dbReference type="Gene3D" id="3.40.640.10">
    <property type="entry name" value="Type I PLP-dependent aspartate aminotransferase-like (Major domain)"/>
    <property type="match status" value="1"/>
</dbReference>
<organism evidence="8 9">
    <name type="scientific">Streptomyces parvus</name>
    <dbReference type="NCBI Taxonomy" id="66428"/>
    <lineage>
        <taxon>Bacteria</taxon>
        <taxon>Bacillati</taxon>
        <taxon>Actinomycetota</taxon>
        <taxon>Actinomycetes</taxon>
        <taxon>Kitasatosporales</taxon>
        <taxon>Streptomycetaceae</taxon>
        <taxon>Streptomyces</taxon>
    </lineage>
</organism>
<reference evidence="8 9" key="1">
    <citation type="submission" date="2020-01" db="EMBL/GenBank/DDBJ databases">
        <title>Insect and environment-associated Actinomycetes.</title>
        <authorList>
            <person name="Currrie C."/>
            <person name="Chevrette M."/>
            <person name="Carlson C."/>
            <person name="Stubbendieck R."/>
            <person name="Wendt-Pienkowski E."/>
        </authorList>
    </citation>
    <scope>NUCLEOTIDE SEQUENCE [LARGE SCALE GENOMIC DNA]</scope>
    <source>
        <strain evidence="8 9">SID7590</strain>
    </source>
</reference>
<keyword evidence="4 7" id="KW-0663">Pyridoxal phosphate</keyword>
<feature type="active site" description="Proton acceptor" evidence="6">
    <location>
        <position position="197"/>
    </location>
</feature>
<protein>
    <submittedName>
        <fullName evidence="8">DegT/DnrJ/EryC1/StrS family aminotransferase</fullName>
    </submittedName>
</protein>